<evidence type="ECO:0000256" key="1">
    <source>
        <dbReference type="ARBA" id="ARBA00022460"/>
    </source>
</evidence>
<dbReference type="InterPro" id="IPR051217">
    <property type="entry name" value="Insect_Cuticle_Struc_Prot"/>
</dbReference>
<dbReference type="GO" id="GO:0005615">
    <property type="term" value="C:extracellular space"/>
    <property type="evidence" value="ECO:0007669"/>
    <property type="project" value="TreeGrafter"/>
</dbReference>
<accession>A0A6J2XYA2</accession>
<dbReference type="AlphaFoldDB" id="A0A6J2XYA2"/>
<organism evidence="5 6">
    <name type="scientific">Sitophilus oryzae</name>
    <name type="common">Rice weevil</name>
    <name type="synonym">Curculio oryzae</name>
    <dbReference type="NCBI Taxonomy" id="7048"/>
    <lineage>
        <taxon>Eukaryota</taxon>
        <taxon>Metazoa</taxon>
        <taxon>Ecdysozoa</taxon>
        <taxon>Arthropoda</taxon>
        <taxon>Hexapoda</taxon>
        <taxon>Insecta</taxon>
        <taxon>Pterygota</taxon>
        <taxon>Neoptera</taxon>
        <taxon>Endopterygota</taxon>
        <taxon>Coleoptera</taxon>
        <taxon>Polyphaga</taxon>
        <taxon>Cucujiformia</taxon>
        <taxon>Curculionidae</taxon>
        <taxon>Dryophthorinae</taxon>
        <taxon>Sitophilus</taxon>
    </lineage>
</organism>
<protein>
    <submittedName>
        <fullName evidence="6">Cuticle protein 19-like</fullName>
    </submittedName>
</protein>
<dbReference type="KEGG" id="soy:115882052"/>
<keyword evidence="4" id="KW-0732">Signal</keyword>
<dbReference type="GO" id="GO:0042302">
    <property type="term" value="F:structural constituent of cuticle"/>
    <property type="evidence" value="ECO:0007669"/>
    <property type="project" value="UniProtKB-UniRule"/>
</dbReference>
<evidence type="ECO:0000313" key="5">
    <source>
        <dbReference type="Proteomes" id="UP000504635"/>
    </source>
</evidence>
<feature type="signal peptide" evidence="4">
    <location>
        <begin position="1"/>
        <end position="19"/>
    </location>
</feature>
<dbReference type="PANTHER" id="PTHR12236">
    <property type="entry name" value="STRUCTURAL CONTITUENT OF CUTICLE"/>
    <property type="match status" value="1"/>
</dbReference>
<dbReference type="RefSeq" id="XP_030755735.1">
    <property type="nucleotide sequence ID" value="XM_030899875.1"/>
</dbReference>
<dbReference type="GO" id="GO:0031012">
    <property type="term" value="C:extracellular matrix"/>
    <property type="evidence" value="ECO:0007669"/>
    <property type="project" value="TreeGrafter"/>
</dbReference>
<evidence type="ECO:0000256" key="2">
    <source>
        <dbReference type="PROSITE-ProRule" id="PRU00497"/>
    </source>
</evidence>
<dbReference type="PANTHER" id="PTHR12236:SF86">
    <property type="entry name" value="CCP84AC-RELATED"/>
    <property type="match status" value="1"/>
</dbReference>
<gene>
    <name evidence="6" type="primary">LOC115882052</name>
</gene>
<dbReference type="InterPro" id="IPR000618">
    <property type="entry name" value="Insect_cuticle"/>
</dbReference>
<evidence type="ECO:0000256" key="3">
    <source>
        <dbReference type="SAM" id="MobiDB-lite"/>
    </source>
</evidence>
<dbReference type="PROSITE" id="PS51155">
    <property type="entry name" value="CHIT_BIND_RR_2"/>
    <property type="match status" value="1"/>
</dbReference>
<dbReference type="GeneID" id="115882052"/>
<evidence type="ECO:0000256" key="4">
    <source>
        <dbReference type="SAM" id="SignalP"/>
    </source>
</evidence>
<proteinExistence type="predicted"/>
<dbReference type="InParanoid" id="A0A6J2XYA2"/>
<keyword evidence="1 2" id="KW-0193">Cuticle</keyword>
<reference evidence="6" key="1">
    <citation type="submission" date="2025-08" db="UniProtKB">
        <authorList>
            <consortium name="RefSeq"/>
        </authorList>
    </citation>
    <scope>IDENTIFICATION</scope>
    <source>
        <tissue evidence="6">Gonads</tissue>
    </source>
</reference>
<feature type="region of interest" description="Disordered" evidence="3">
    <location>
        <begin position="90"/>
        <end position="119"/>
    </location>
</feature>
<evidence type="ECO:0000313" key="6">
    <source>
        <dbReference type="RefSeq" id="XP_030755735.1"/>
    </source>
</evidence>
<name>A0A6J2XYA2_SITOR</name>
<feature type="chain" id="PRO_5026791467" evidence="4">
    <location>
        <begin position="20"/>
        <end position="119"/>
    </location>
</feature>
<feature type="region of interest" description="Disordered" evidence="3">
    <location>
        <begin position="38"/>
        <end position="60"/>
    </location>
</feature>
<dbReference type="OrthoDB" id="6382835at2759"/>
<keyword evidence="5" id="KW-1185">Reference proteome</keyword>
<dbReference type="Proteomes" id="UP000504635">
    <property type="component" value="Unplaced"/>
</dbReference>
<sequence length="119" mass="13509">MNSLLVCFLVFFSVSVVLSYPHHHHHIPHYHFKYGVHDPHTHDHKAQKEERHHDDVKGGYFLKEPDGTKRVVEYTSGHHEGFKAVVRREGHAHHPAHDGHGPGGTSYVGVTHWGHGSGR</sequence>
<dbReference type="Pfam" id="PF00379">
    <property type="entry name" value="Chitin_bind_4"/>
    <property type="match status" value="1"/>
</dbReference>